<dbReference type="InterPro" id="IPR026350">
    <property type="entry name" value="GxxExxY"/>
</dbReference>
<dbReference type="AlphaFoldDB" id="A0A369IAP9"/>
<gene>
    <name evidence="1" type="ORF">DVG78_09760</name>
</gene>
<evidence type="ECO:0000313" key="2">
    <source>
        <dbReference type="Proteomes" id="UP000253141"/>
    </source>
</evidence>
<dbReference type="NCBIfam" id="TIGR04256">
    <property type="entry name" value="GxxExxY"/>
    <property type="match status" value="1"/>
</dbReference>
<evidence type="ECO:0000313" key="1">
    <source>
        <dbReference type="EMBL" id="RDB06112.1"/>
    </source>
</evidence>
<protein>
    <submittedName>
        <fullName evidence="1">GxxExxY protein</fullName>
    </submittedName>
</protein>
<accession>A0A369IAP9</accession>
<organism evidence="1 2">
    <name type="scientific">Runella aurantiaca</name>
    <dbReference type="NCBI Taxonomy" id="2282308"/>
    <lineage>
        <taxon>Bacteria</taxon>
        <taxon>Pseudomonadati</taxon>
        <taxon>Bacteroidota</taxon>
        <taxon>Cytophagia</taxon>
        <taxon>Cytophagales</taxon>
        <taxon>Spirosomataceae</taxon>
        <taxon>Runella</taxon>
    </lineage>
</organism>
<reference evidence="1 2" key="1">
    <citation type="submission" date="2018-07" db="EMBL/GenBank/DDBJ databases">
        <title>Genome analysis of Runella aurantiaca.</title>
        <authorList>
            <person name="Yang X."/>
        </authorList>
    </citation>
    <scope>NUCLEOTIDE SEQUENCE [LARGE SCALE GENOMIC DNA]</scope>
    <source>
        <strain evidence="1 2">YX9</strain>
    </source>
</reference>
<sequence>MYLLHREPQSSFESHRETEINDITRRIIGCAIEVHKALGPGLLESAYEECLVYELQRAGLQVLRQKPVPIIYKEIHLEQGYRIDLLIEGLVVVELKSVEILNPVHEAQILTYMKFAEKKIGLLINFNVLVLKDGIRRFIK</sequence>
<keyword evidence="2" id="KW-1185">Reference proteome</keyword>
<comment type="caution">
    <text evidence="1">The sequence shown here is derived from an EMBL/GenBank/DDBJ whole genome shotgun (WGS) entry which is preliminary data.</text>
</comment>
<name>A0A369IAP9_9BACT</name>
<dbReference type="Pfam" id="PF13366">
    <property type="entry name" value="PDDEXK_3"/>
    <property type="match status" value="1"/>
</dbReference>
<proteinExistence type="predicted"/>
<dbReference type="OrthoDB" id="1119698at2"/>
<dbReference type="Proteomes" id="UP000253141">
    <property type="component" value="Unassembled WGS sequence"/>
</dbReference>
<dbReference type="EMBL" id="QPIW01000006">
    <property type="protein sequence ID" value="RDB06112.1"/>
    <property type="molecule type" value="Genomic_DNA"/>
</dbReference>